<organism evidence="2 3">
    <name type="scientific">Natronospirillum operosum</name>
    <dbReference type="NCBI Taxonomy" id="2759953"/>
    <lineage>
        <taxon>Bacteria</taxon>
        <taxon>Pseudomonadati</taxon>
        <taxon>Pseudomonadota</taxon>
        <taxon>Gammaproteobacteria</taxon>
        <taxon>Oceanospirillales</taxon>
        <taxon>Natronospirillaceae</taxon>
        <taxon>Natronospirillum</taxon>
    </lineage>
</organism>
<dbReference type="Proteomes" id="UP000297475">
    <property type="component" value="Unassembled WGS sequence"/>
</dbReference>
<keyword evidence="1" id="KW-0812">Transmembrane</keyword>
<feature type="transmembrane region" description="Helical" evidence="1">
    <location>
        <begin position="6"/>
        <end position="28"/>
    </location>
</feature>
<evidence type="ECO:0000256" key="1">
    <source>
        <dbReference type="SAM" id="Phobius"/>
    </source>
</evidence>
<gene>
    <name evidence="2" type="ORF">E4656_16900</name>
</gene>
<sequence>MNKRTLIHTLIVVGVAGIVWPLIGWLALYSQYDRLKVTDLVLPSNAIGDSEIRLEPGLTHLRLFPIPAIEMYQANLHVEGLHEPIQLNHATWRARWYSPWTFYWFPERFIVHQGEVILDTDLEQEVAQDDIWALIRFFHKSRDLLIGFQALQIDRLDILLFDPLSEQVVDLTLSGELKKTLGGVELQSFADITGDGWVEHGYLRLNGRWTPAEDLNAPLLMQSLDTHLEISSTTRDYGFYRWSAEAENLRFNPDGETIRADYLVLGSGYSEGTPAAPDQEFGQRTAINELIWRSDTPMWRADSVQHAAAQQPHHEQIRDIRWLLDSERWRIGSSSQTGRTELTWEVNLAGDAPEQIRMQAIQASGRAPSLNRWEGDNAEVTVSLISPQVTQSMTGWASIDSDISQRTLSITGAEFSEQRRQGDTIWLYGDILATPDGIALNDMTGTLRDTPIQVGQSLAEWLDCWGDWSPLLIAVITQCTEPTEGD</sequence>
<protein>
    <submittedName>
        <fullName evidence="2">Uncharacterized protein</fullName>
    </submittedName>
</protein>
<keyword evidence="1" id="KW-0472">Membrane</keyword>
<evidence type="ECO:0000313" key="2">
    <source>
        <dbReference type="EMBL" id="TGG91073.1"/>
    </source>
</evidence>
<accession>A0A4Z0W801</accession>
<reference evidence="2 3" key="1">
    <citation type="submission" date="2019-04" db="EMBL/GenBank/DDBJ databases">
        <title>Natronospirillum operosus gen. nov., sp. nov., a haloalkaliphilic satellite isolated from decaying biomass of laboratory culture of cyanobacterium Geitlerinema sp. and proposal of Natronospirillaceae fam. nov. and Saccharospirillaceae fam. nov.</title>
        <authorList>
            <person name="Kevbrin V."/>
            <person name="Boltyanskaya Y."/>
            <person name="Koziaeva V."/>
            <person name="Grouzdev D.S."/>
            <person name="Park M."/>
            <person name="Cho J."/>
        </authorList>
    </citation>
    <scope>NUCLEOTIDE SEQUENCE [LARGE SCALE GENOMIC DNA]</scope>
    <source>
        <strain evidence="2 3">G-116</strain>
    </source>
</reference>
<dbReference type="RefSeq" id="WP_135484495.1">
    <property type="nucleotide sequence ID" value="NZ_SRMF01000010.1"/>
</dbReference>
<comment type="caution">
    <text evidence="2">The sequence shown here is derived from an EMBL/GenBank/DDBJ whole genome shotgun (WGS) entry which is preliminary data.</text>
</comment>
<dbReference type="EMBL" id="SRMF01000010">
    <property type="protein sequence ID" value="TGG91073.1"/>
    <property type="molecule type" value="Genomic_DNA"/>
</dbReference>
<keyword evidence="3" id="KW-1185">Reference proteome</keyword>
<dbReference type="AlphaFoldDB" id="A0A4Z0W801"/>
<evidence type="ECO:0000313" key="3">
    <source>
        <dbReference type="Proteomes" id="UP000297475"/>
    </source>
</evidence>
<keyword evidence="1" id="KW-1133">Transmembrane helix</keyword>
<proteinExistence type="predicted"/>
<name>A0A4Z0W801_9GAMM</name>